<dbReference type="PANTHER" id="PTHR30514">
    <property type="entry name" value="GLUCOKINASE"/>
    <property type="match status" value="1"/>
</dbReference>
<dbReference type="EMBL" id="JAATEL010000040">
    <property type="protein sequence ID" value="NJP17375.1"/>
    <property type="molecule type" value="Genomic_DNA"/>
</dbReference>
<dbReference type="InterPro" id="IPR036388">
    <property type="entry name" value="WH-like_DNA-bd_sf"/>
</dbReference>
<dbReference type="InterPro" id="IPR046348">
    <property type="entry name" value="SIS_dom_sf"/>
</dbReference>
<dbReference type="Gene3D" id="1.10.10.10">
    <property type="entry name" value="Winged helix-like DNA-binding domain superfamily/Winged helix DNA-binding domain"/>
    <property type="match status" value="1"/>
</dbReference>
<dbReference type="Pfam" id="PF01380">
    <property type="entry name" value="SIS"/>
    <property type="match status" value="1"/>
</dbReference>
<reference evidence="6 7" key="1">
    <citation type="submission" date="2020-03" db="EMBL/GenBank/DDBJ databases">
        <title>WGS of actinomycetes isolated from Thailand.</title>
        <authorList>
            <person name="Thawai C."/>
        </authorList>
    </citation>
    <scope>NUCLEOTIDE SEQUENCE [LARGE SCALE GENOMIC DNA]</scope>
    <source>
        <strain evidence="6 7">NBRC 13905</strain>
    </source>
</reference>
<dbReference type="InterPro" id="IPR035472">
    <property type="entry name" value="RpiR-like_SIS"/>
</dbReference>
<dbReference type="Proteomes" id="UP000635996">
    <property type="component" value="Unassembled WGS sequence"/>
</dbReference>
<dbReference type="Gene3D" id="3.40.50.10490">
    <property type="entry name" value="Glucose-6-phosphate isomerase like protein, domain 1"/>
    <property type="match status" value="1"/>
</dbReference>
<gene>
    <name evidence="6" type="ORF">HCJ95_24650</name>
</gene>
<proteinExistence type="predicted"/>
<comment type="caution">
    <text evidence="6">The sequence shown here is derived from an EMBL/GenBank/DDBJ whole genome shotgun (WGS) entry which is preliminary data.</text>
</comment>
<evidence type="ECO:0000256" key="1">
    <source>
        <dbReference type="ARBA" id="ARBA00023015"/>
    </source>
</evidence>
<evidence type="ECO:0000313" key="7">
    <source>
        <dbReference type="Proteomes" id="UP000635996"/>
    </source>
</evidence>
<dbReference type="SUPFAM" id="SSF46689">
    <property type="entry name" value="Homeodomain-like"/>
    <property type="match status" value="1"/>
</dbReference>
<dbReference type="InterPro" id="IPR001347">
    <property type="entry name" value="SIS_dom"/>
</dbReference>
<keyword evidence="3" id="KW-0804">Transcription</keyword>
<dbReference type="SUPFAM" id="SSF53697">
    <property type="entry name" value="SIS domain"/>
    <property type="match status" value="1"/>
</dbReference>
<evidence type="ECO:0000256" key="3">
    <source>
        <dbReference type="ARBA" id="ARBA00023163"/>
    </source>
</evidence>
<dbReference type="PROSITE" id="PS51071">
    <property type="entry name" value="HTH_RPIR"/>
    <property type="match status" value="1"/>
</dbReference>
<dbReference type="CDD" id="cd05013">
    <property type="entry name" value="SIS_RpiR"/>
    <property type="match status" value="1"/>
</dbReference>
<organism evidence="6 7">
    <name type="scientific">Streptomyces thermoviolaceus subsp. thermoviolaceus</name>
    <dbReference type="NCBI Taxonomy" id="66860"/>
    <lineage>
        <taxon>Bacteria</taxon>
        <taxon>Bacillati</taxon>
        <taxon>Actinomycetota</taxon>
        <taxon>Actinomycetes</taxon>
        <taxon>Kitasatosporales</taxon>
        <taxon>Streptomycetaceae</taxon>
        <taxon>Streptomyces</taxon>
    </lineage>
</organism>
<evidence type="ECO:0000259" key="4">
    <source>
        <dbReference type="PROSITE" id="PS51071"/>
    </source>
</evidence>
<dbReference type="InterPro" id="IPR000281">
    <property type="entry name" value="HTH_RpiR"/>
</dbReference>
<dbReference type="InterPro" id="IPR009057">
    <property type="entry name" value="Homeodomain-like_sf"/>
</dbReference>
<keyword evidence="1" id="KW-0805">Transcription regulation</keyword>
<evidence type="ECO:0000259" key="5">
    <source>
        <dbReference type="PROSITE" id="PS51464"/>
    </source>
</evidence>
<feature type="domain" description="HTH rpiR-type" evidence="4">
    <location>
        <begin position="20"/>
        <end position="96"/>
    </location>
</feature>
<evidence type="ECO:0000256" key="2">
    <source>
        <dbReference type="ARBA" id="ARBA00023125"/>
    </source>
</evidence>
<dbReference type="RefSeq" id="WP_168132421.1">
    <property type="nucleotide sequence ID" value="NZ_BMVZ01000001.1"/>
</dbReference>
<keyword evidence="7" id="KW-1185">Reference proteome</keyword>
<dbReference type="Pfam" id="PF01418">
    <property type="entry name" value="HTH_6"/>
    <property type="match status" value="1"/>
</dbReference>
<name>A0ABX0Z2F1_STRTL</name>
<dbReference type="PANTHER" id="PTHR30514:SF1">
    <property type="entry name" value="HTH-TYPE TRANSCRIPTIONAL REGULATOR HEXR-RELATED"/>
    <property type="match status" value="1"/>
</dbReference>
<protein>
    <submittedName>
        <fullName evidence="6">MurR/RpiR family transcriptional regulator</fullName>
    </submittedName>
</protein>
<evidence type="ECO:0000313" key="6">
    <source>
        <dbReference type="EMBL" id="NJP17375.1"/>
    </source>
</evidence>
<accession>A0ABX0Z2F1</accession>
<dbReference type="InterPro" id="IPR047640">
    <property type="entry name" value="RpiR-like"/>
</dbReference>
<feature type="domain" description="SIS" evidence="5">
    <location>
        <begin position="146"/>
        <end position="286"/>
    </location>
</feature>
<dbReference type="PROSITE" id="PS51464">
    <property type="entry name" value="SIS"/>
    <property type="match status" value="1"/>
</dbReference>
<keyword evidence="2" id="KW-0238">DNA-binding</keyword>
<sequence length="315" mass="32621">MARTSTSPDPAEPADAPAPADLLGDIRTALPSLAPAERRVAEAVLGDPAQAALLSISALAARARTSVTTVMRFCRTVGLTNYPQLRLALAGAAAREHALRGDRPPISTDISATDSLEQVVEKIVYNETRSLQDTGAGLDVATLRRAVDAVAGARRIDIFGMGASGFVGQDLHQKLHRIGLMAFIWTDVHAALTAAALLGSADVAIGISHSGATADTVEPLQVAAGRGATTIALTNFARSPIAECADLLLTTAAHETPYRSGATASRIAQLAVVDCLFVGVAQRSYDHATEAINGTWGAIHGRGTRRLPSAPPTGT</sequence>